<dbReference type="SUPFAM" id="SSF53167">
    <property type="entry name" value="Purine and uridine phosphorylases"/>
    <property type="match status" value="1"/>
</dbReference>
<evidence type="ECO:0000313" key="1">
    <source>
        <dbReference type="EMBL" id="RDW72716.1"/>
    </source>
</evidence>
<name>A0A3D8RFH9_9EURO</name>
<dbReference type="STRING" id="1810919.A0A3D8RFH9"/>
<keyword evidence="2" id="KW-1185">Reference proteome</keyword>
<dbReference type="PANTHER" id="PTHR46082">
    <property type="entry name" value="ATP/GTP-BINDING PROTEIN-RELATED"/>
    <property type="match status" value="1"/>
</dbReference>
<dbReference type="EMBL" id="PVWQ01000009">
    <property type="protein sequence ID" value="RDW72716.1"/>
    <property type="molecule type" value="Genomic_DNA"/>
</dbReference>
<dbReference type="OrthoDB" id="1577640at2759"/>
<dbReference type="GO" id="GO:0003824">
    <property type="term" value="F:catalytic activity"/>
    <property type="evidence" value="ECO:0007669"/>
    <property type="project" value="InterPro"/>
</dbReference>
<reference evidence="1 2" key="1">
    <citation type="journal article" date="2018" name="IMA Fungus">
        <title>IMA Genome-F 9: Draft genome sequence of Annulohypoxylon stygium, Aspergillus mulundensis, Berkeleyomyces basicola (syn. Thielaviopsis basicola), Ceratocystis smalleyi, two Cercospora beticola strains, Coleophoma cylindrospora, Fusarium fracticaudum, Phialophora cf. hyalina, and Morchella septimelata.</title>
        <authorList>
            <person name="Wingfield B.D."/>
            <person name="Bills G.F."/>
            <person name="Dong Y."/>
            <person name="Huang W."/>
            <person name="Nel W.J."/>
            <person name="Swalarsk-Parry B.S."/>
            <person name="Vaghefi N."/>
            <person name="Wilken P.M."/>
            <person name="An Z."/>
            <person name="de Beer Z.W."/>
            <person name="De Vos L."/>
            <person name="Chen L."/>
            <person name="Duong T.A."/>
            <person name="Gao Y."/>
            <person name="Hammerbacher A."/>
            <person name="Kikkert J.R."/>
            <person name="Li Y."/>
            <person name="Li H."/>
            <person name="Li K."/>
            <person name="Li Q."/>
            <person name="Liu X."/>
            <person name="Ma X."/>
            <person name="Naidoo K."/>
            <person name="Pethybridge S.J."/>
            <person name="Sun J."/>
            <person name="Steenkamp E.T."/>
            <person name="van der Nest M.A."/>
            <person name="van Wyk S."/>
            <person name="Wingfield M.J."/>
            <person name="Xiong C."/>
            <person name="Yue Q."/>
            <person name="Zhang X."/>
        </authorList>
    </citation>
    <scope>NUCLEOTIDE SEQUENCE [LARGE SCALE GENOMIC DNA]</scope>
    <source>
        <strain evidence="1 2">DSM 5745</strain>
    </source>
</reference>
<organism evidence="1 2">
    <name type="scientific">Aspergillus mulundensis</name>
    <dbReference type="NCBI Taxonomy" id="1810919"/>
    <lineage>
        <taxon>Eukaryota</taxon>
        <taxon>Fungi</taxon>
        <taxon>Dikarya</taxon>
        <taxon>Ascomycota</taxon>
        <taxon>Pezizomycotina</taxon>
        <taxon>Eurotiomycetes</taxon>
        <taxon>Eurotiomycetidae</taxon>
        <taxon>Eurotiales</taxon>
        <taxon>Aspergillaceae</taxon>
        <taxon>Aspergillus</taxon>
        <taxon>Aspergillus subgen. Nidulantes</taxon>
    </lineage>
</organism>
<evidence type="ECO:0000313" key="2">
    <source>
        <dbReference type="Proteomes" id="UP000256690"/>
    </source>
</evidence>
<dbReference type="AlphaFoldDB" id="A0A3D8RFH9"/>
<dbReference type="Gene3D" id="3.40.50.1580">
    <property type="entry name" value="Nucleoside phosphorylase domain"/>
    <property type="match status" value="1"/>
</dbReference>
<protein>
    <recommendedName>
        <fullName evidence="3">Nucleoside phosphorylase domain-containing protein</fullName>
    </recommendedName>
</protein>
<dbReference type="InterPro" id="IPR053137">
    <property type="entry name" value="NLR-like"/>
</dbReference>
<gene>
    <name evidence="1" type="ORF">DSM5745_07888</name>
</gene>
<evidence type="ECO:0008006" key="3">
    <source>
        <dbReference type="Google" id="ProtNLM"/>
    </source>
</evidence>
<dbReference type="GeneID" id="38118258"/>
<dbReference type="GO" id="GO:0009116">
    <property type="term" value="P:nucleoside metabolic process"/>
    <property type="evidence" value="ECO:0007669"/>
    <property type="project" value="InterPro"/>
</dbReference>
<proteinExistence type="predicted"/>
<accession>A0A3D8RFH9</accession>
<dbReference type="Proteomes" id="UP000256690">
    <property type="component" value="Unassembled WGS sequence"/>
</dbReference>
<dbReference type="InterPro" id="IPR035994">
    <property type="entry name" value="Nucleoside_phosphorylase_sf"/>
</dbReference>
<dbReference type="PANTHER" id="PTHR46082:SF11">
    <property type="entry name" value="AAA+ ATPASE DOMAIN-CONTAINING PROTEIN-RELATED"/>
    <property type="match status" value="1"/>
</dbReference>
<dbReference type="RefSeq" id="XP_026601936.1">
    <property type="nucleotide sequence ID" value="XM_026749904.1"/>
</dbReference>
<sequence length="463" mass="50325">MASVNLKTHLTHNDYTVAVICPLELDLTAVRYMLDEEHPQLPVPAQSRDRTAYILGRLGPHNLVITTLPTGPAEINTAAAAAVNITRAFPAVELRLLVGIAGGVPSKQHDIRLGDVVVSAPAGTSGGVVCYDLGQETTDGFEMKGHLAPVPVPWTSMMPVMQSTHRKHSNRVAEYISLMLHRHPELSRVYRQPPGATDVLFASEYHHVGEGAPCTGCNKRHIVSRAHRAPKSQIFYGIVASGNRVIRNGVVRDSIARDAGGALCIDMQAAVVMKAFECVVIRGIANYCDSHASDEWNAYAAAAAAAVAKEMLTYFGPIEPRVKFHTQELVRTTSREAAYAESSRTMIDTRIFMNPICGQIVASQGDSASEGLIALPKPQAGAHSEYQLLTALRLPVPESSFLGAMKLMDILHDTCEMITGLTLRLPPFFQQLHRQVPLITQLFPHGASTRDPRPEGTRKLCLA</sequence>
<comment type="caution">
    <text evidence="1">The sequence shown here is derived from an EMBL/GenBank/DDBJ whole genome shotgun (WGS) entry which is preliminary data.</text>
</comment>